<dbReference type="Pfam" id="PF01134">
    <property type="entry name" value="GIDA"/>
    <property type="match status" value="1"/>
</dbReference>
<dbReference type="GO" id="GO:0030488">
    <property type="term" value="P:tRNA methylation"/>
    <property type="evidence" value="ECO:0007669"/>
    <property type="project" value="TreeGrafter"/>
</dbReference>
<keyword evidence="8" id="KW-1185">Reference proteome</keyword>
<dbReference type="InterPro" id="IPR036188">
    <property type="entry name" value="FAD/NAD-bd_sf"/>
</dbReference>
<dbReference type="GO" id="GO:0070899">
    <property type="term" value="P:mitochondrial tRNA wobble uridine modification"/>
    <property type="evidence" value="ECO:0007669"/>
    <property type="project" value="UniProtKB-ARBA"/>
</dbReference>
<accession>A0AB34KDT9</accession>
<feature type="compositionally biased region" description="Acidic residues" evidence="5">
    <location>
        <begin position="708"/>
        <end position="718"/>
    </location>
</feature>
<dbReference type="GO" id="GO:0050660">
    <property type="term" value="F:flavin adenine dinucleotide binding"/>
    <property type="evidence" value="ECO:0007669"/>
    <property type="project" value="InterPro"/>
</dbReference>
<protein>
    <recommendedName>
        <fullName evidence="6">tRNA uridine 5-carboxymethylaminomethyl modification enzyme C-terminal subdomain domain-containing protein</fullName>
    </recommendedName>
</protein>
<dbReference type="InterPro" id="IPR044920">
    <property type="entry name" value="MnmG_C_subdom_sf"/>
</dbReference>
<dbReference type="FunFam" id="1.10.150.570:FF:000001">
    <property type="entry name" value="tRNA uridine 5-carboxymethylaminomethyl modification enzyme MnmG"/>
    <property type="match status" value="1"/>
</dbReference>
<dbReference type="InterPro" id="IPR047001">
    <property type="entry name" value="MnmG_C_subdom"/>
</dbReference>
<name>A0AB34KDT9_PRYPA</name>
<comment type="cofactor">
    <cofactor evidence="1">
        <name>FAD</name>
        <dbReference type="ChEBI" id="CHEBI:57692"/>
    </cofactor>
</comment>
<feature type="domain" description="tRNA uridine 5-carboxymethylaminomethyl modification enzyme C-terminal subdomain" evidence="6">
    <location>
        <begin position="604"/>
        <end position="675"/>
    </location>
</feature>
<evidence type="ECO:0000256" key="2">
    <source>
        <dbReference type="ARBA" id="ARBA00007653"/>
    </source>
</evidence>
<dbReference type="SUPFAM" id="SSF51905">
    <property type="entry name" value="FAD/NAD(P)-binding domain"/>
    <property type="match status" value="1"/>
</dbReference>
<feature type="region of interest" description="Disordered" evidence="5">
    <location>
        <begin position="687"/>
        <end position="726"/>
    </location>
</feature>
<dbReference type="PANTHER" id="PTHR11806">
    <property type="entry name" value="GLUCOSE INHIBITED DIVISION PROTEIN A"/>
    <property type="match status" value="1"/>
</dbReference>
<evidence type="ECO:0000256" key="4">
    <source>
        <dbReference type="ARBA" id="ARBA00022827"/>
    </source>
</evidence>
<comment type="similarity">
    <text evidence="2">Belongs to the MnmG family.</text>
</comment>
<organism evidence="7 8">
    <name type="scientific">Prymnesium parvum</name>
    <name type="common">Toxic golden alga</name>
    <dbReference type="NCBI Taxonomy" id="97485"/>
    <lineage>
        <taxon>Eukaryota</taxon>
        <taxon>Haptista</taxon>
        <taxon>Haptophyta</taxon>
        <taxon>Prymnesiophyceae</taxon>
        <taxon>Prymnesiales</taxon>
        <taxon>Prymnesiaceae</taxon>
        <taxon>Prymnesium</taxon>
    </lineage>
</organism>
<sequence length="726" mass="78714">MIARPRLALASRAARALRALHPAPPTDVDVIVVGGGHAGCEAAAAAARTGAFTLLLTQRKATVGEMSCNPSIGGVGKGHLVREIDALDGLMARCADQAGIHFRLLNRSKGPAVRGPRAQADRDLYKAAVQRAVGAVPRLRVVEAAVDDLIVRNGEVAGVVTSAGESLFARAVVLTAGTFLRGTIHIGRESRPAGRMIRDSTSGEVEAPTVGLAATLQRMELPLARLKTGTPPRLDGRTVTWRHRAVAPQPSESPPVFFAYENAMRQLPLADALIDCYKTQTTEETHEIVRRESHQLPLYESGEGDGAGPRYCPSLPAKVSRFADRDSHVVWLEPEGLSTHVVYPNGISGAFPLCVQQRIVNSIPGLEDCKIIQPGYDVEYDFIDARSLSHSLQVRECPGLFLAGQIIGTTGYEEAASLGLMAGINAALHSLDRPAFVLQRHEAYVAVLIDDLVTKGTMEPYRMFTSRAEHRLLLRCDNADARLTIRGYEIGVVGRERVKAFRKKVALTYRGEEALNLAVFPMRSWAQHFTPGENTPGAGHGPPRSAAWVLAKYPSVSLEKVESWVAAMRRQSPTEDESSGEDASSVIIDTLVPAAARETVEVSIKYADALQRQERAVQQLNHSGMLRLPADLDYSSVGGLSAEEVQKLTKLRPMSLAEARSISGITPAGAIALMDFLNDRNRREKMAQTRSRRLARWSNHADNRAVDENGECTLDEDGIAMRGSKA</sequence>
<reference evidence="7 8" key="1">
    <citation type="journal article" date="2024" name="Science">
        <title>Giant polyketide synthase enzymes in the biosynthesis of giant marine polyether toxins.</title>
        <authorList>
            <person name="Fallon T.R."/>
            <person name="Shende V.V."/>
            <person name="Wierzbicki I.H."/>
            <person name="Pendleton A.L."/>
            <person name="Watervoot N.F."/>
            <person name="Auber R.P."/>
            <person name="Gonzalez D.J."/>
            <person name="Wisecaver J.H."/>
            <person name="Moore B.S."/>
        </authorList>
    </citation>
    <scope>NUCLEOTIDE SEQUENCE [LARGE SCALE GENOMIC DNA]</scope>
    <source>
        <strain evidence="7 8">12B1</strain>
    </source>
</reference>
<keyword evidence="3" id="KW-0285">Flavoprotein</keyword>
<evidence type="ECO:0000313" key="7">
    <source>
        <dbReference type="EMBL" id="KAL1530724.1"/>
    </source>
</evidence>
<dbReference type="EMBL" id="JBGBPQ010000001">
    <property type="protein sequence ID" value="KAL1530724.1"/>
    <property type="molecule type" value="Genomic_DNA"/>
</dbReference>
<dbReference type="InterPro" id="IPR002218">
    <property type="entry name" value="MnmG-rel"/>
</dbReference>
<dbReference type="Pfam" id="PF13932">
    <property type="entry name" value="SAM_GIDA_C"/>
    <property type="match status" value="1"/>
</dbReference>
<dbReference type="FunFam" id="3.50.50.60:FF:000082">
    <property type="entry name" value="protein MTO1 homolog, mitochondrial isoform X1"/>
    <property type="match status" value="1"/>
</dbReference>
<dbReference type="InterPro" id="IPR026904">
    <property type="entry name" value="MnmG_C"/>
</dbReference>
<evidence type="ECO:0000313" key="8">
    <source>
        <dbReference type="Proteomes" id="UP001515480"/>
    </source>
</evidence>
<dbReference type="AlphaFoldDB" id="A0AB34KDT9"/>
<dbReference type="HAMAP" id="MF_00129">
    <property type="entry name" value="MnmG_GidA"/>
    <property type="match status" value="1"/>
</dbReference>
<dbReference type="PANTHER" id="PTHR11806:SF0">
    <property type="entry name" value="PROTEIN MTO1 HOMOLOG, MITOCHONDRIAL"/>
    <property type="match status" value="1"/>
</dbReference>
<dbReference type="NCBIfam" id="TIGR00136">
    <property type="entry name" value="mnmG_gidA"/>
    <property type="match status" value="1"/>
</dbReference>
<dbReference type="SMART" id="SM01228">
    <property type="entry name" value="GIDA_assoc_3"/>
    <property type="match status" value="1"/>
</dbReference>
<dbReference type="Proteomes" id="UP001515480">
    <property type="component" value="Unassembled WGS sequence"/>
</dbReference>
<evidence type="ECO:0000256" key="1">
    <source>
        <dbReference type="ARBA" id="ARBA00001974"/>
    </source>
</evidence>
<dbReference type="Gene3D" id="3.50.50.60">
    <property type="entry name" value="FAD/NAD(P)-binding domain"/>
    <property type="match status" value="2"/>
</dbReference>
<dbReference type="InterPro" id="IPR040131">
    <property type="entry name" value="MnmG_N"/>
</dbReference>
<evidence type="ECO:0000259" key="6">
    <source>
        <dbReference type="SMART" id="SM01228"/>
    </source>
</evidence>
<dbReference type="GO" id="GO:0005739">
    <property type="term" value="C:mitochondrion"/>
    <property type="evidence" value="ECO:0007669"/>
    <property type="project" value="GOC"/>
</dbReference>
<proteinExistence type="inferred from homology"/>
<evidence type="ECO:0000256" key="3">
    <source>
        <dbReference type="ARBA" id="ARBA00022630"/>
    </source>
</evidence>
<keyword evidence="4" id="KW-0274">FAD</keyword>
<gene>
    <name evidence="7" type="ORF">AB1Y20_001623</name>
</gene>
<dbReference type="InterPro" id="IPR004416">
    <property type="entry name" value="MnmG"/>
</dbReference>
<dbReference type="Gene3D" id="1.10.150.570">
    <property type="entry name" value="GidA associated domain, C-terminal subdomain"/>
    <property type="match status" value="1"/>
</dbReference>
<evidence type="ECO:0000256" key="5">
    <source>
        <dbReference type="SAM" id="MobiDB-lite"/>
    </source>
</evidence>
<comment type="caution">
    <text evidence="7">The sequence shown here is derived from an EMBL/GenBank/DDBJ whole genome shotgun (WGS) entry which is preliminary data.</text>
</comment>
<dbReference type="FunFam" id="3.50.50.60:FF:000002">
    <property type="entry name" value="tRNA uridine 5-carboxymethylaminomethyl modification enzyme MnmG"/>
    <property type="match status" value="1"/>
</dbReference>